<proteinExistence type="predicted"/>
<evidence type="ECO:0000259" key="2">
    <source>
        <dbReference type="SMART" id="SM00387"/>
    </source>
</evidence>
<dbReference type="GO" id="GO:0016020">
    <property type="term" value="C:membrane"/>
    <property type="evidence" value="ECO:0007669"/>
    <property type="project" value="InterPro"/>
</dbReference>
<reference evidence="4" key="1">
    <citation type="submission" date="2017-07" db="EMBL/GenBank/DDBJ databases">
        <authorList>
            <person name="Varghese N."/>
            <person name="Submissions S."/>
        </authorList>
    </citation>
    <scope>NUCLEOTIDE SEQUENCE [LARGE SCALE GENOMIC DNA]</scope>
    <source>
        <strain evidence="4">NLAE-zl-C134</strain>
    </source>
</reference>
<gene>
    <name evidence="3" type="ORF">SAMN05216529_1108</name>
</gene>
<dbReference type="Proteomes" id="UP000254051">
    <property type="component" value="Unassembled WGS sequence"/>
</dbReference>
<evidence type="ECO:0000313" key="3">
    <source>
        <dbReference type="EMBL" id="SUQ15107.1"/>
    </source>
</evidence>
<evidence type="ECO:0000256" key="1">
    <source>
        <dbReference type="SAM" id="Phobius"/>
    </source>
</evidence>
<dbReference type="Pfam" id="PF06580">
    <property type="entry name" value="His_kinase"/>
    <property type="match status" value="1"/>
</dbReference>
<dbReference type="InterPro" id="IPR050640">
    <property type="entry name" value="Bact_2-comp_sensor_kinase"/>
</dbReference>
<dbReference type="OrthoDB" id="9809348at2"/>
<dbReference type="Pfam" id="PF02518">
    <property type="entry name" value="HATPase_c"/>
    <property type="match status" value="1"/>
</dbReference>
<organism evidence="3 4">
    <name type="scientific">Faecalicatena contorta</name>
    <dbReference type="NCBI Taxonomy" id="39482"/>
    <lineage>
        <taxon>Bacteria</taxon>
        <taxon>Bacillati</taxon>
        <taxon>Bacillota</taxon>
        <taxon>Clostridia</taxon>
        <taxon>Lachnospirales</taxon>
        <taxon>Lachnospiraceae</taxon>
        <taxon>Faecalicatena</taxon>
    </lineage>
</organism>
<dbReference type="Gene3D" id="3.30.565.10">
    <property type="entry name" value="Histidine kinase-like ATPase, C-terminal domain"/>
    <property type="match status" value="1"/>
</dbReference>
<keyword evidence="3" id="KW-0418">Kinase</keyword>
<accession>A0A315ZVN4</accession>
<dbReference type="EMBL" id="UHJJ01000010">
    <property type="protein sequence ID" value="SUQ15107.1"/>
    <property type="molecule type" value="Genomic_DNA"/>
</dbReference>
<dbReference type="InterPro" id="IPR010559">
    <property type="entry name" value="Sig_transdc_His_kin_internal"/>
</dbReference>
<feature type="transmembrane region" description="Helical" evidence="1">
    <location>
        <begin position="12"/>
        <end position="31"/>
    </location>
</feature>
<feature type="domain" description="Histidine kinase/HSP90-like ATPase" evidence="2">
    <location>
        <begin position="214"/>
        <end position="335"/>
    </location>
</feature>
<evidence type="ECO:0000313" key="4">
    <source>
        <dbReference type="Proteomes" id="UP000254051"/>
    </source>
</evidence>
<sequence length="346" mass="39920">MKKKALSVRAIIIFILFILTGIINIGILSVICSEKDISARYIYWLIWGEAVVYFAAAYLIIQYVVKPYREMKKLYQRFIDGQVYEDLFEAEYELMPGWHQVMKKVRHLLNKQDAIRMSKKQAEYLALQNQINPHFLYNTLEAIRGDAICGGLNSVAETTEALSIFFRYSITGVDKLVTLEEEIDNVENYFTIQHYRFGEKVKLQITYPREEEILQLKLPKLTIQPFVENAIYHGIEKKVQGGVIQVEIDTTDNKLMITVSDNGIGMPEEQVEQINNYFDKVAVSYVGEDRKRKGGIAMKNVNSRIKLLFGEDYGVHVYSVEGIGTDVKVMLPKLKRGEYEERTAEN</sequence>
<dbReference type="SUPFAM" id="SSF55874">
    <property type="entry name" value="ATPase domain of HSP90 chaperone/DNA topoisomerase II/histidine kinase"/>
    <property type="match status" value="1"/>
</dbReference>
<keyword evidence="1" id="KW-1133">Transmembrane helix</keyword>
<dbReference type="PANTHER" id="PTHR34220">
    <property type="entry name" value="SENSOR HISTIDINE KINASE YPDA"/>
    <property type="match status" value="1"/>
</dbReference>
<dbReference type="AlphaFoldDB" id="A0A315ZVN4"/>
<feature type="transmembrane region" description="Helical" evidence="1">
    <location>
        <begin position="43"/>
        <end position="65"/>
    </location>
</feature>
<keyword evidence="3" id="KW-0808">Transferase</keyword>
<dbReference type="InterPro" id="IPR036890">
    <property type="entry name" value="HATPase_C_sf"/>
</dbReference>
<dbReference type="GO" id="GO:0000155">
    <property type="term" value="F:phosphorelay sensor kinase activity"/>
    <property type="evidence" value="ECO:0007669"/>
    <property type="project" value="InterPro"/>
</dbReference>
<dbReference type="PANTHER" id="PTHR34220:SF7">
    <property type="entry name" value="SENSOR HISTIDINE KINASE YPDA"/>
    <property type="match status" value="1"/>
</dbReference>
<dbReference type="RefSeq" id="WP_109712628.1">
    <property type="nucleotide sequence ID" value="NZ_QGDS01000010.1"/>
</dbReference>
<dbReference type="InterPro" id="IPR003594">
    <property type="entry name" value="HATPase_dom"/>
</dbReference>
<keyword evidence="1" id="KW-0812">Transmembrane</keyword>
<name>A0A315ZVN4_9FIRM</name>
<keyword evidence="1" id="KW-0472">Membrane</keyword>
<dbReference type="SMART" id="SM00387">
    <property type="entry name" value="HATPase_c"/>
    <property type="match status" value="1"/>
</dbReference>
<keyword evidence="4" id="KW-1185">Reference proteome</keyword>
<protein>
    <submittedName>
        <fullName evidence="3">Two-component system, sensor histidine kinase YesM</fullName>
    </submittedName>
</protein>